<evidence type="ECO:0000256" key="5">
    <source>
        <dbReference type="ARBA" id="ARBA00022801"/>
    </source>
</evidence>
<dbReference type="SUPFAM" id="SSF142823">
    <property type="entry name" value="ComB-like"/>
    <property type="match status" value="1"/>
</dbReference>
<comment type="catalytic activity">
    <reaction evidence="7">
        <text>(2R)-O-phospho-3-sulfolactate + H2O = (2R)-3-sulfolactate + phosphate</text>
        <dbReference type="Rhea" id="RHEA:23416"/>
        <dbReference type="ChEBI" id="CHEBI:15377"/>
        <dbReference type="ChEBI" id="CHEBI:15597"/>
        <dbReference type="ChEBI" id="CHEBI:43474"/>
        <dbReference type="ChEBI" id="CHEBI:58738"/>
        <dbReference type="EC" id="3.1.3.71"/>
    </reaction>
</comment>
<dbReference type="InterPro" id="IPR036702">
    <property type="entry name" value="ComB-like_sf"/>
</dbReference>
<dbReference type="EC" id="3.1.3.71" evidence="3"/>
<dbReference type="Gene3D" id="3.90.1560.10">
    <property type="entry name" value="ComB-like"/>
    <property type="match status" value="1"/>
</dbReference>
<evidence type="ECO:0000256" key="2">
    <source>
        <dbReference type="ARBA" id="ARBA00009997"/>
    </source>
</evidence>
<evidence type="ECO:0000256" key="6">
    <source>
        <dbReference type="ARBA" id="ARBA00022842"/>
    </source>
</evidence>
<evidence type="ECO:0000256" key="3">
    <source>
        <dbReference type="ARBA" id="ARBA00012953"/>
    </source>
</evidence>
<keyword evidence="8" id="KW-0614">Plasmid</keyword>
<dbReference type="PANTHER" id="PTHR37311">
    <property type="entry name" value="2-PHOSPHOSULFOLACTATE PHOSPHATASE-RELATED"/>
    <property type="match status" value="1"/>
</dbReference>
<dbReference type="InterPro" id="IPR005238">
    <property type="entry name" value="ComB-like"/>
</dbReference>
<reference evidence="8" key="1">
    <citation type="submission" date="2021-03" db="EMBL/GenBank/DDBJ databases">
        <title>Legionella lytica PCM 2298.</title>
        <authorList>
            <person name="Koper P."/>
        </authorList>
    </citation>
    <scope>NUCLEOTIDE SEQUENCE</scope>
    <source>
        <strain evidence="8">PCM 2298</strain>
        <plasmid evidence="8">pLlyPCM2298_1</plasmid>
    </source>
</reference>
<geneLocation type="plasmid" evidence="8 9">
    <name>pLlyPCM2298_1</name>
</geneLocation>
<protein>
    <recommendedName>
        <fullName evidence="4">Probable 2-phosphosulfolactate phosphatase</fullName>
        <ecNumber evidence="3">3.1.3.71</ecNumber>
    </recommendedName>
</protein>
<sequence length="239" mass="25983">MSNKIIRFEVGAAGAHRAAERGDLCIIVDVLRASTSIIAAFMGGIKSIHLGDNASFDVAPNEITAGEQNCIKIPHFTYGNSPEDLLHTTHKGRELHFFSTNGIPSIKSCIPYQVPVLIGAIINADEVGNLAKDTAMNLGLNISIILAGYKGTLEQDDLLAGSLIYYKQLRSFQVLGEISPVYSDNLIESLLTSPAGIRLANLNLEKDIYFCAQENITKIVPIYDEKIQQLIPFAYASDS</sequence>
<keyword evidence="5" id="KW-0378">Hydrolase</keyword>
<organism evidence="8 9">
    <name type="scientific">Legionella lytica</name>
    <dbReference type="NCBI Taxonomy" id="96232"/>
    <lineage>
        <taxon>Bacteria</taxon>
        <taxon>Pseudomonadati</taxon>
        <taxon>Pseudomonadota</taxon>
        <taxon>Gammaproteobacteria</taxon>
        <taxon>Legionellales</taxon>
        <taxon>Legionellaceae</taxon>
        <taxon>Legionella</taxon>
    </lineage>
</organism>
<proteinExistence type="inferred from homology"/>
<gene>
    <name evidence="8" type="ORF">J2N86_15285</name>
</gene>
<keyword evidence="6" id="KW-0460">Magnesium</keyword>
<dbReference type="Proteomes" id="UP001057474">
    <property type="component" value="Plasmid pLlyPCM2298_1"/>
</dbReference>
<dbReference type="Pfam" id="PF04029">
    <property type="entry name" value="2-ph_phosp"/>
    <property type="match status" value="1"/>
</dbReference>
<accession>A0ABY4YD40</accession>
<dbReference type="PANTHER" id="PTHR37311:SF1">
    <property type="entry name" value="2-PHOSPHOSULFOLACTATE PHOSPHATASE-RELATED"/>
    <property type="match status" value="1"/>
</dbReference>
<keyword evidence="9" id="KW-1185">Reference proteome</keyword>
<name>A0ABY4YD40_9GAMM</name>
<dbReference type="EMBL" id="CP071528">
    <property type="protein sequence ID" value="USQ15323.1"/>
    <property type="molecule type" value="Genomic_DNA"/>
</dbReference>
<evidence type="ECO:0000313" key="8">
    <source>
        <dbReference type="EMBL" id="USQ15323.1"/>
    </source>
</evidence>
<comment type="cofactor">
    <cofactor evidence="1">
        <name>Mg(2+)</name>
        <dbReference type="ChEBI" id="CHEBI:18420"/>
    </cofactor>
</comment>
<dbReference type="RefSeq" id="WP_252582561.1">
    <property type="nucleotide sequence ID" value="NZ_CP071528.1"/>
</dbReference>
<comment type="similarity">
    <text evidence="2">Belongs to the ComB family.</text>
</comment>
<evidence type="ECO:0000256" key="7">
    <source>
        <dbReference type="ARBA" id="ARBA00033711"/>
    </source>
</evidence>
<evidence type="ECO:0000313" key="9">
    <source>
        <dbReference type="Proteomes" id="UP001057474"/>
    </source>
</evidence>
<evidence type="ECO:0000256" key="4">
    <source>
        <dbReference type="ARBA" id="ARBA00021948"/>
    </source>
</evidence>
<evidence type="ECO:0000256" key="1">
    <source>
        <dbReference type="ARBA" id="ARBA00001946"/>
    </source>
</evidence>